<feature type="region of interest" description="Disordered" evidence="2">
    <location>
        <begin position="768"/>
        <end position="790"/>
    </location>
</feature>
<feature type="compositionally biased region" description="Low complexity" evidence="2">
    <location>
        <begin position="633"/>
        <end position="655"/>
    </location>
</feature>
<feature type="region of interest" description="Disordered" evidence="2">
    <location>
        <begin position="1"/>
        <end position="34"/>
    </location>
</feature>
<dbReference type="Proteomes" id="UP001152885">
    <property type="component" value="Unassembled WGS sequence"/>
</dbReference>
<dbReference type="AlphaFoldDB" id="A0A9W4TUW0"/>
<dbReference type="Pfam" id="PF01285">
    <property type="entry name" value="TEA"/>
    <property type="match status" value="1"/>
</dbReference>
<accession>A0A9W4TUW0</accession>
<sequence length="843" mass="96981">MSSSTNLLPPETPRRDKLTTTSNEHNQNNSNLSINRIPASTNLLTPSFSFGLSFSPSFNFNSPNPLNGKPIDTAKTPKKNHFLDSLNELEDLKDNKEVNNTITSEQNDDLWSSLNENEETSISSIVNKSKDSEDFLTPNKLFKNKNLSPSLIKEKSTSSPKTTLDHVAKKRRMSSSLNDSPNNSIASKIDSTMESPITYRKSSLSQQSSSSNLIDDKVWYPELDDCLIRSFYKYRKFKEDQIFNQSTILKKTSQNKILSRMLYNKTGQLRTTTQISSRIFRLVKAGKLIKDKSTPPNTNNNNEDDIILTPLEDLINSHCDSTQNNAIIDQELDLLLSSPPLGDVFDENTLNYKLSLTNFEINFKNKSNEVVHCFTKFTSSRTTDEKPPVNLGKDVPIWSIHHDLNLLINQFATSTPTSAISPKFTYSPVLDTSTGQTESIMKLDVSGNASESMLNCYQHLKVFKAKNDQILFETTEPLNGYKSNKSFILNVPFLKKFLYGYFNYLVNGSIISKDENLKIIQIIYNNKNNNMEYNDQSIIHAYIIHDLNVAGSTNSSTVIYYNKQKNEECQSEADENETILAESSPYKSSPYKNTPNKLRNFKIDVNKANMEYTQGPMTAPIFNSRLLNQQLEEQNQRNQTQQYIQFQQQQNQNQQPPLMHSQSTNSIPQQMSNVYENHQGYPFPPQFNNQQTQMQQIQQQQRQQIRQIQQQAYQQISPQFLPQQQYIPNEPMKDEYIRQQQLFPQMYQQQMNQVQFIQQHIPQQMQQQQQQQINQQHIQPSRSNSISNSISNKENIKPKISFGPILEYDPSNDVKKIQKENLHDGKIGQRFPTVTTVMYKPKK</sequence>
<proteinExistence type="inferred from homology"/>
<evidence type="ECO:0000256" key="1">
    <source>
        <dbReference type="ARBA" id="ARBA00008421"/>
    </source>
</evidence>
<comment type="caution">
    <text evidence="4">The sequence shown here is derived from an EMBL/GenBank/DDBJ whole genome shotgun (WGS) entry which is preliminary data.</text>
</comment>
<keyword evidence="5" id="KW-1185">Reference proteome</keyword>
<dbReference type="Gene3D" id="6.10.20.40">
    <property type="entry name" value="TEA/ATTS domain"/>
    <property type="match status" value="1"/>
</dbReference>
<feature type="region of interest" description="Disordered" evidence="2">
    <location>
        <begin position="152"/>
        <end position="188"/>
    </location>
</feature>
<evidence type="ECO:0000256" key="2">
    <source>
        <dbReference type="SAM" id="MobiDB-lite"/>
    </source>
</evidence>
<feature type="region of interest" description="Disordered" evidence="2">
    <location>
        <begin position="633"/>
        <end position="665"/>
    </location>
</feature>
<reference evidence="4" key="1">
    <citation type="submission" date="2022-12" db="EMBL/GenBank/DDBJ databases">
        <authorList>
            <person name="Brejova B."/>
        </authorList>
    </citation>
    <scope>NUCLEOTIDE SEQUENCE</scope>
</reference>
<organism evidence="4 5">
    <name type="scientific">Candida verbasci</name>
    <dbReference type="NCBI Taxonomy" id="1227364"/>
    <lineage>
        <taxon>Eukaryota</taxon>
        <taxon>Fungi</taxon>
        <taxon>Dikarya</taxon>
        <taxon>Ascomycota</taxon>
        <taxon>Saccharomycotina</taxon>
        <taxon>Pichiomycetes</taxon>
        <taxon>Debaryomycetaceae</taxon>
        <taxon>Candida/Lodderomyces clade</taxon>
        <taxon>Candida</taxon>
    </lineage>
</organism>
<name>A0A9W4TUW0_9ASCO</name>
<feature type="compositionally biased region" description="Polar residues" evidence="2">
    <location>
        <begin position="19"/>
        <end position="34"/>
    </location>
</feature>
<dbReference type="EMBL" id="CANTUO010000002">
    <property type="protein sequence ID" value="CAI5757572.1"/>
    <property type="molecule type" value="Genomic_DNA"/>
</dbReference>
<evidence type="ECO:0000313" key="4">
    <source>
        <dbReference type="EMBL" id="CAI5757572.1"/>
    </source>
</evidence>
<feature type="compositionally biased region" description="Polar residues" evidence="2">
    <location>
        <begin position="174"/>
        <end position="188"/>
    </location>
</feature>
<gene>
    <name evidence="4" type="ORF">CANVERA_P2086</name>
</gene>
<dbReference type="OrthoDB" id="10006572at2759"/>
<comment type="similarity">
    <text evidence="1">Belongs to the TEC1 family.</text>
</comment>
<dbReference type="InterPro" id="IPR000818">
    <property type="entry name" value="TEA/ATTS_dom"/>
</dbReference>
<evidence type="ECO:0000259" key="3">
    <source>
        <dbReference type="Pfam" id="PF01285"/>
    </source>
</evidence>
<dbReference type="GO" id="GO:0003700">
    <property type="term" value="F:DNA-binding transcription factor activity"/>
    <property type="evidence" value="ECO:0007669"/>
    <property type="project" value="InterPro"/>
</dbReference>
<protein>
    <recommendedName>
        <fullName evidence="3">TEA domain-containing protein</fullName>
    </recommendedName>
</protein>
<evidence type="ECO:0000313" key="5">
    <source>
        <dbReference type="Proteomes" id="UP001152885"/>
    </source>
</evidence>
<feature type="domain" description="TEA" evidence="3">
    <location>
        <begin position="216"/>
        <end position="282"/>
    </location>
</feature>
<dbReference type="InterPro" id="IPR038096">
    <property type="entry name" value="TEA/ATTS_sf"/>
</dbReference>